<accession>I4CCV4</accession>
<dbReference type="STRING" id="706587.Desti_4776"/>
<dbReference type="OrthoDB" id="9787351at2"/>
<dbReference type="HOGENOM" id="CLU_098957_0_0_7"/>
<dbReference type="Proteomes" id="UP000006055">
    <property type="component" value="Chromosome"/>
</dbReference>
<dbReference type="eggNOG" id="COG0145">
    <property type="taxonomic scope" value="Bacteria"/>
</dbReference>
<reference evidence="3" key="1">
    <citation type="submission" date="2012-06" db="EMBL/GenBank/DDBJ databases">
        <title>Complete sequence of chromosome of Desulfomonile tiedjei DSM 6799.</title>
        <authorList>
            <person name="Lucas S."/>
            <person name="Copeland A."/>
            <person name="Lapidus A."/>
            <person name="Glavina del Rio T."/>
            <person name="Dalin E."/>
            <person name="Tice H."/>
            <person name="Bruce D."/>
            <person name="Goodwin L."/>
            <person name="Pitluck S."/>
            <person name="Peters L."/>
            <person name="Ovchinnikova G."/>
            <person name="Zeytun A."/>
            <person name="Lu M."/>
            <person name="Kyrpides N."/>
            <person name="Mavromatis K."/>
            <person name="Ivanova N."/>
            <person name="Brettin T."/>
            <person name="Detter J.C."/>
            <person name="Han C."/>
            <person name="Larimer F."/>
            <person name="Land M."/>
            <person name="Hauser L."/>
            <person name="Markowitz V."/>
            <person name="Cheng J.-F."/>
            <person name="Hugenholtz P."/>
            <person name="Woyke T."/>
            <person name="Wu D."/>
            <person name="Spring S."/>
            <person name="Schroeder M."/>
            <person name="Brambilla E."/>
            <person name="Klenk H.-P."/>
            <person name="Eisen J.A."/>
        </authorList>
    </citation>
    <scope>NUCLEOTIDE SEQUENCE [LARGE SCALE GENOMIC DNA]</scope>
    <source>
        <strain evidence="3">ATCC 49306 / DSM 6799 / DCB-1</strain>
    </source>
</reference>
<dbReference type="PATRIC" id="fig|706587.4.peg.5406"/>
<dbReference type="KEGG" id="dti:Desti_4776"/>
<name>I4CCV4_DESTA</name>
<dbReference type="AlphaFoldDB" id="I4CCV4"/>
<evidence type="ECO:0000313" key="3">
    <source>
        <dbReference type="Proteomes" id="UP000006055"/>
    </source>
</evidence>
<sequence>MQTVVLACHTIHDELEKAARETNCHYPFIWVESGLHLRTEVLRRRLQEELDKIDGVDRVLFGFGFCGNSVVGLTPRNFELIFPKVDDCITLLLGSYEMRKRYTEQGGVYFLTKGWLEGELNIWKEYQSVLERFGPEKTERIFRIMLSHYRSLGLIDTGAYDLAGLVPHVEEIAATLNLEHRILPGTIDRLKSFLSGPWNEEDYVIIPPFTTIEISHVCTGSTAPMLQGLTS</sequence>
<proteinExistence type="predicted"/>
<protein>
    <recommendedName>
        <fullName evidence="1">DUF1638 domain-containing protein</fullName>
    </recommendedName>
</protein>
<feature type="domain" description="DUF1638" evidence="1">
    <location>
        <begin position="30"/>
        <end position="194"/>
    </location>
</feature>
<dbReference type="EMBL" id="CP003360">
    <property type="protein sequence ID" value="AFM27395.1"/>
    <property type="molecule type" value="Genomic_DNA"/>
</dbReference>
<organism evidence="2 3">
    <name type="scientific">Desulfomonile tiedjei (strain ATCC 49306 / DSM 6799 / DCB-1)</name>
    <dbReference type="NCBI Taxonomy" id="706587"/>
    <lineage>
        <taxon>Bacteria</taxon>
        <taxon>Pseudomonadati</taxon>
        <taxon>Thermodesulfobacteriota</taxon>
        <taxon>Desulfomonilia</taxon>
        <taxon>Desulfomonilales</taxon>
        <taxon>Desulfomonilaceae</taxon>
        <taxon>Desulfomonile</taxon>
    </lineage>
</organism>
<dbReference type="InterPro" id="IPR012437">
    <property type="entry name" value="DUF1638"/>
</dbReference>
<keyword evidence="3" id="KW-1185">Reference proteome</keyword>
<dbReference type="RefSeq" id="WP_014812503.1">
    <property type="nucleotide sequence ID" value="NC_018025.1"/>
</dbReference>
<evidence type="ECO:0000259" key="1">
    <source>
        <dbReference type="Pfam" id="PF07796"/>
    </source>
</evidence>
<gene>
    <name evidence="2" type="ordered locus">Desti_4776</name>
</gene>
<evidence type="ECO:0000313" key="2">
    <source>
        <dbReference type="EMBL" id="AFM27395.1"/>
    </source>
</evidence>
<dbReference type="Pfam" id="PF07796">
    <property type="entry name" value="DUF1638"/>
    <property type="match status" value="1"/>
</dbReference>